<evidence type="ECO:0000313" key="5">
    <source>
        <dbReference type="Proteomes" id="UP000183253"/>
    </source>
</evidence>
<keyword evidence="1" id="KW-0812">Transmembrane</keyword>
<dbReference type="FunFam" id="2.170.130.10:FF:000003">
    <property type="entry name" value="SusC/RagA family TonB-linked outer membrane protein"/>
    <property type="match status" value="1"/>
</dbReference>
<evidence type="ECO:0000259" key="3">
    <source>
        <dbReference type="Pfam" id="PF07715"/>
    </source>
</evidence>
<dbReference type="Pfam" id="PF13715">
    <property type="entry name" value="CarbopepD_reg_2"/>
    <property type="match status" value="1"/>
</dbReference>
<dbReference type="Pfam" id="PF07715">
    <property type="entry name" value="Plug"/>
    <property type="match status" value="1"/>
</dbReference>
<dbReference type="Gene3D" id="2.170.130.10">
    <property type="entry name" value="TonB-dependent receptor, plug domain"/>
    <property type="match status" value="1"/>
</dbReference>
<keyword evidence="5" id="KW-1185">Reference proteome</keyword>
<dbReference type="InterPro" id="IPR023996">
    <property type="entry name" value="TonB-dep_OMP_SusC/RagA"/>
</dbReference>
<gene>
    <name evidence="4" type="ORF">SAMN05444145_10996</name>
</gene>
<dbReference type="InterPro" id="IPR018247">
    <property type="entry name" value="EF_Hand_1_Ca_BS"/>
</dbReference>
<keyword evidence="2" id="KW-0732">Signal</keyword>
<feature type="domain" description="TonB-dependent receptor plug" evidence="3">
    <location>
        <begin position="215"/>
        <end position="317"/>
    </location>
</feature>
<dbReference type="Gene3D" id="2.60.40.1120">
    <property type="entry name" value="Carboxypeptidase-like, regulatory domain"/>
    <property type="match status" value="1"/>
</dbReference>
<proteinExistence type="inferred from homology"/>
<dbReference type="PROSITE" id="PS52016">
    <property type="entry name" value="TONB_DEPENDENT_REC_3"/>
    <property type="match status" value="1"/>
</dbReference>
<dbReference type="SUPFAM" id="SSF49464">
    <property type="entry name" value="Carboxypeptidase regulatory domain-like"/>
    <property type="match status" value="1"/>
</dbReference>
<dbReference type="InterPro" id="IPR039426">
    <property type="entry name" value="TonB-dep_rcpt-like"/>
</dbReference>
<dbReference type="AlphaFoldDB" id="A0A1H4F7I1"/>
<dbReference type="STRING" id="1033731.SAMN05444145_10996"/>
<comment type="subcellular location">
    <subcellularLocation>
        <location evidence="1">Cell outer membrane</location>
        <topology evidence="1">Multi-pass membrane protein</topology>
    </subcellularLocation>
</comment>
<dbReference type="NCBIfam" id="TIGR04056">
    <property type="entry name" value="OMP_RagA_SusC"/>
    <property type="match status" value="1"/>
</dbReference>
<dbReference type="InterPro" id="IPR037066">
    <property type="entry name" value="Plug_dom_sf"/>
</dbReference>
<evidence type="ECO:0000313" key="4">
    <source>
        <dbReference type="EMBL" id="SEA93219.1"/>
    </source>
</evidence>
<dbReference type="EMBL" id="FNRI01000009">
    <property type="protein sequence ID" value="SEA93219.1"/>
    <property type="molecule type" value="Genomic_DNA"/>
</dbReference>
<name>A0A1H4F7I1_9BACT</name>
<dbReference type="PROSITE" id="PS00018">
    <property type="entry name" value="EF_HAND_1"/>
    <property type="match status" value="1"/>
</dbReference>
<organism evidence="4 5">
    <name type="scientific">Alistipes timonensis JC136</name>
    <dbReference type="NCBI Taxonomy" id="1033731"/>
    <lineage>
        <taxon>Bacteria</taxon>
        <taxon>Pseudomonadati</taxon>
        <taxon>Bacteroidota</taxon>
        <taxon>Bacteroidia</taxon>
        <taxon>Bacteroidales</taxon>
        <taxon>Rikenellaceae</taxon>
        <taxon>Alistipes</taxon>
    </lineage>
</organism>
<evidence type="ECO:0000256" key="1">
    <source>
        <dbReference type="PROSITE-ProRule" id="PRU01360"/>
    </source>
</evidence>
<feature type="chain" id="PRO_5010230991" evidence="2">
    <location>
        <begin position="31"/>
        <end position="1105"/>
    </location>
</feature>
<dbReference type="OrthoDB" id="1095312at2"/>
<accession>A0A1H4F7I1</accession>
<evidence type="ECO:0000256" key="2">
    <source>
        <dbReference type="SAM" id="SignalP"/>
    </source>
</evidence>
<dbReference type="InterPro" id="IPR023997">
    <property type="entry name" value="TonB-dep_OMP_SusC/RagA_CS"/>
</dbReference>
<keyword evidence="1" id="KW-1134">Transmembrane beta strand</keyword>
<feature type="signal peptide" evidence="2">
    <location>
        <begin position="1"/>
        <end position="30"/>
    </location>
</feature>
<reference evidence="4 5" key="1">
    <citation type="submission" date="2016-10" db="EMBL/GenBank/DDBJ databases">
        <authorList>
            <person name="de Groot N.N."/>
        </authorList>
    </citation>
    <scope>NUCLEOTIDE SEQUENCE [LARGE SCALE GENOMIC DNA]</scope>
    <source>
        <strain evidence="4 5">DSM 25383</strain>
    </source>
</reference>
<keyword evidence="1" id="KW-0998">Cell outer membrane</keyword>
<dbReference type="SUPFAM" id="SSF56935">
    <property type="entry name" value="Porins"/>
    <property type="match status" value="1"/>
</dbReference>
<dbReference type="NCBIfam" id="TIGR04057">
    <property type="entry name" value="SusC_RagA_signa"/>
    <property type="match status" value="1"/>
</dbReference>
<dbReference type="Proteomes" id="UP000183253">
    <property type="component" value="Unassembled WGS sequence"/>
</dbReference>
<comment type="similarity">
    <text evidence="1">Belongs to the TonB-dependent receptor family.</text>
</comment>
<dbReference type="InterPro" id="IPR012910">
    <property type="entry name" value="Plug_dom"/>
</dbReference>
<dbReference type="GO" id="GO:0009279">
    <property type="term" value="C:cell outer membrane"/>
    <property type="evidence" value="ECO:0007669"/>
    <property type="project" value="UniProtKB-SubCell"/>
</dbReference>
<keyword evidence="1" id="KW-0472">Membrane</keyword>
<protein>
    <submittedName>
        <fullName evidence="4">TonB-linked outer membrane protein, SusC/RagA family</fullName>
    </submittedName>
</protein>
<dbReference type="InterPro" id="IPR008969">
    <property type="entry name" value="CarboxyPept-like_regulatory"/>
</dbReference>
<sequence length="1105" mass="122846">MKKRLTIRFLQRFAVLLVIALSAFSVEGHAQDARRVTVRNATTLSGLISQIEGSSSYRFSWQDDLINAVSFPAVDMVAPIEEVLSAALRTTDIDFSIQQFNVILTKKVRQSAVPPPIKEKQTVTGYVKDAVTGEPMIGATVWLKDTSIGTSTDVNGFYSITFPSNYFVLSFSYLRYEAQEVVVGGRTAIDVNLVPSSNDIDDVVVVGYGRQKKGSVIGAISTVAINDIKAPVAKISNNLAGQLAGVVSVQRSGEPGAGSTFWIRGINTFGEAKSPLILVDGIERDLDLVNVDDIKEMSILKDASATAIYGVRGANGVVMITTRDGEVGKPRVSLSVEGGLVSPTKVPSMLNSVQFANMYNQAAGRKYYDDDVIERYRNGSDPDLYPNVDWLGELYKNHSWNEKVNLSVSGGGDIAKYYISGSFYNEDGLFAVDNMKNYDTSLAYQRYNFRSNVDVQIFPHTKLNINLGTSFERKNEPGGDTKKVWEYALSTAPNAFPLFYSDGSLAGPGNNQVNPYNELTQSGYKEKFWNTATSTVNLVQDFGSWITPGLTANVKVAFDAQNHQSLERTKQPPQHMALGRDDDGNLIFGEPTVVGQETLTYKEYASGQRSFYLEAGINYGRTFGKHTVGALFLYQQSQKNYTDTKNTLSEKALPYRHQGIAGRITYNFDNRYFIEGNFGYNGSENFSPNHRFGFFPAGAIGWLLSEEPFFEPLKDIFDMVKFKASYGIVGNDKIGGNRRFIYNETVLTSGAGSYQFGSTNTTYNGIRLGNWPNDEVGWEKAYKLNVGAEISLFGKLKMQADYFRERRDGIFLQSKSVPGIAGLSTQPWINVGKMKNHGVDASLEYYQQIGQVQLTMRGNFTYAHNIIVDNDEPAWREPYMNRVGQSNWQTFGLVAAGLFSSQEEIDGWPTQSWGVVQPGDIKYLDLNGDGKVDEYDVKPLGYPDVPEITYGFGASVKWKGFDFSVFFQGVGNVNFFANNTYTQPFTATNISMGNVFTDLVGNYWTPENLNAKYPRLTTSANENNKQVSSFWMVDGSYIRLKNAEIGYTLPKSWVNKMRIEGLRIYISGMNLLTFSDFKLWDPDLQTGAANYPNNKVYNIGLSLTF</sequence>
<keyword evidence="1" id="KW-0813">Transport</keyword>